<dbReference type="InterPro" id="IPR001525">
    <property type="entry name" value="C5_MeTfrase"/>
</dbReference>
<dbReference type="SUPFAM" id="SSF53335">
    <property type="entry name" value="S-adenosyl-L-methionine-dependent methyltransferases"/>
    <property type="match status" value="1"/>
</dbReference>
<evidence type="ECO:0000256" key="12">
    <source>
        <dbReference type="PROSITE-ProRule" id="PRU01016"/>
    </source>
</evidence>
<feature type="domain" description="PHD-type" evidence="16">
    <location>
        <begin position="337"/>
        <end position="472"/>
    </location>
</feature>
<gene>
    <name evidence="17" type="ORF">ACJMK2_037341</name>
</gene>
<dbReference type="InterPro" id="IPR029063">
    <property type="entry name" value="SAM-dependent_MTases_sf"/>
</dbReference>
<dbReference type="GO" id="GO:0003886">
    <property type="term" value="F:DNA (cytosine-5-)-methyltransferase activity"/>
    <property type="evidence" value="ECO:0007669"/>
    <property type="project" value="UniProtKB-EC"/>
</dbReference>
<evidence type="ECO:0000256" key="4">
    <source>
        <dbReference type="ARBA" id="ARBA00022603"/>
    </source>
</evidence>
<comment type="caution">
    <text evidence="17">The sequence shown here is derived from an EMBL/GenBank/DDBJ whole genome shotgun (WGS) entry which is preliminary data.</text>
</comment>
<dbReference type="PROSITE" id="PS50016">
    <property type="entry name" value="ZF_PHD_2"/>
    <property type="match status" value="1"/>
</dbReference>
<dbReference type="InterPro" id="IPR013083">
    <property type="entry name" value="Znf_RING/FYVE/PHD"/>
</dbReference>
<comment type="subcellular location">
    <subcellularLocation>
        <location evidence="1">Nucleus</location>
    </subcellularLocation>
</comment>
<dbReference type="Pfam" id="PF21255">
    <property type="entry name" value="DNMT3_ADD_GATA1-like"/>
    <property type="match status" value="1"/>
</dbReference>
<dbReference type="EC" id="2.1.1.37" evidence="2"/>
<feature type="domain" description="PWWP" evidence="15">
    <location>
        <begin position="161"/>
        <end position="222"/>
    </location>
</feature>
<keyword evidence="3" id="KW-0678">Repressor</keyword>
<keyword evidence="5 12" id="KW-0808">Transferase</keyword>
<accession>A0ABD3WK01</accession>
<evidence type="ECO:0000259" key="16">
    <source>
        <dbReference type="PROSITE" id="PS51533"/>
    </source>
</evidence>
<dbReference type="Gene3D" id="3.30.40.10">
    <property type="entry name" value="Zinc/RING finger domain, C3HC4 (zinc finger)"/>
    <property type="match status" value="1"/>
</dbReference>
<dbReference type="Gene3D" id="2.30.30.140">
    <property type="match status" value="1"/>
</dbReference>
<dbReference type="PANTHER" id="PTHR23068">
    <property type="entry name" value="DNA CYTOSINE-5- -METHYLTRANSFERASE 3-RELATED"/>
    <property type="match status" value="1"/>
</dbReference>
<dbReference type="InterPro" id="IPR019787">
    <property type="entry name" value="Znf_PHD-finger"/>
</dbReference>
<keyword evidence="18" id="KW-1185">Reference proteome</keyword>
<proteinExistence type="inferred from homology"/>
<dbReference type="Pfam" id="PF00145">
    <property type="entry name" value="DNA_methylase"/>
    <property type="match status" value="1"/>
</dbReference>
<dbReference type="InterPro" id="IPR018117">
    <property type="entry name" value="C5_DNA_meth_AS"/>
</dbReference>
<dbReference type="PROSITE" id="PS50812">
    <property type="entry name" value="PWWP"/>
    <property type="match status" value="1"/>
</dbReference>
<dbReference type="Gene3D" id="2.20.70.90">
    <property type="match status" value="1"/>
</dbReference>
<dbReference type="Pfam" id="PF00855">
    <property type="entry name" value="PWWP"/>
    <property type="match status" value="1"/>
</dbReference>
<reference evidence="17 18" key="1">
    <citation type="submission" date="2024-11" db="EMBL/GenBank/DDBJ databases">
        <title>Chromosome-level genome assembly of the freshwater bivalve Anodonta woodiana.</title>
        <authorList>
            <person name="Chen X."/>
        </authorList>
    </citation>
    <scope>NUCLEOTIDE SEQUENCE [LARGE SCALE GENOMIC DNA]</scope>
    <source>
        <strain evidence="17">MN2024</strain>
        <tissue evidence="17">Gills</tissue>
    </source>
</reference>
<feature type="region of interest" description="Disordered" evidence="13">
    <location>
        <begin position="56"/>
        <end position="108"/>
    </location>
</feature>
<keyword evidence="8 11" id="KW-0863">Zinc-finger</keyword>
<evidence type="ECO:0000313" key="17">
    <source>
        <dbReference type="EMBL" id="KAL3874309.1"/>
    </source>
</evidence>
<evidence type="ECO:0000259" key="14">
    <source>
        <dbReference type="PROSITE" id="PS50016"/>
    </source>
</evidence>
<keyword evidence="7" id="KW-0479">Metal-binding</keyword>
<dbReference type="InterPro" id="IPR011011">
    <property type="entry name" value="Znf_FYVE_PHD"/>
</dbReference>
<dbReference type="SUPFAM" id="SSF63748">
    <property type="entry name" value="Tudor/PWWP/MBT"/>
    <property type="match status" value="1"/>
</dbReference>
<evidence type="ECO:0000256" key="1">
    <source>
        <dbReference type="ARBA" id="ARBA00004123"/>
    </source>
</evidence>
<dbReference type="GO" id="GO:0032259">
    <property type="term" value="P:methylation"/>
    <property type="evidence" value="ECO:0007669"/>
    <property type="project" value="UniProtKB-KW"/>
</dbReference>
<dbReference type="InterPro" id="IPR025766">
    <property type="entry name" value="ADD"/>
</dbReference>
<dbReference type="InterPro" id="IPR001965">
    <property type="entry name" value="Znf_PHD"/>
</dbReference>
<dbReference type="EMBL" id="JBJQND010000006">
    <property type="protein sequence ID" value="KAL3874309.1"/>
    <property type="molecule type" value="Genomic_DNA"/>
</dbReference>
<evidence type="ECO:0000256" key="8">
    <source>
        <dbReference type="ARBA" id="ARBA00022771"/>
    </source>
</evidence>
<sequence>MKRVVQKASGVPYKGKKMKKMTFSESELARYNHYSGHALRPKPQETVLFQIMQVKVDSSDGEKSTKTKTSSQDRRKRNVQESSMVPNRKKRAEPINLQPIKRTGKSSSDFEKKLVSCMQSRNTSSNSSVTNESFPLTAYKSTGLDKRTESNCSELKQLDTSGSLVWAKFGRDIWWPGMVIDESLVDIKNLKNRKENQIWIFWFGDRKISKVKINSVEPLTLNFHVRIKQKTSSLFKKAVTEILQVCAERNGVDEKILKDDGDLLAWADQTLSQLSGNTMELLQKMVYPQLDGESVPTFVLKRLQQLRERSLSSDDDSEDESVDLSEKKEDLCSRISAVKARSLQIEEFCMACGSSEKLLPSGHPLFKGGLCKDCKEVLLESLMAIGDDGCSVFCMVCGDGGKLLVCDNLDCSRAYCMDCIENFVSETSIKQIKNMSWQCFLCTPYDIRSHGLLKPLKDWQLQIIRFFDTGFRIKDSDLTYFSSGERRPLRVLSLFDGIGTGLLALQELGLQVETYYAAEVDEDAILITRYHFGDRVIPLGDVTKIGVDKIEKICPVDLVIAGPPCNDLSIVNPTNKGFNGTGSLFIDFLRILLQVMRLSLNRHVFWIMENTAAMKREYKEIICSNLEQKPALWDAKYFSAQKRARYFWGNIPGLYSTPAVAVELRKPTSLSSMLSPLCNRKAKVETLRTVTTRSNSLMQGKDDIFPVTMDGKEDIVWVTELERVFGFPAHYTDVGDMNITKRRKVLGKAWSVPVIKHLLSPLKKYFLTTDK</sequence>
<evidence type="ECO:0000313" key="18">
    <source>
        <dbReference type="Proteomes" id="UP001634394"/>
    </source>
</evidence>
<feature type="active site" evidence="12">
    <location>
        <position position="565"/>
    </location>
</feature>
<dbReference type="Gene3D" id="3.40.50.150">
    <property type="entry name" value="Vaccinia Virus protein VP39"/>
    <property type="match status" value="1"/>
</dbReference>
<dbReference type="SMART" id="SM00249">
    <property type="entry name" value="PHD"/>
    <property type="match status" value="1"/>
</dbReference>
<dbReference type="Pfam" id="PF17980">
    <property type="entry name" value="ADD_DNMT3"/>
    <property type="match status" value="1"/>
</dbReference>
<keyword evidence="10" id="KW-0539">Nucleus</keyword>
<dbReference type="InterPro" id="IPR049554">
    <property type="entry name" value="DNMT3_ADD_PHD"/>
</dbReference>
<dbReference type="SMART" id="SM00293">
    <property type="entry name" value="PWWP"/>
    <property type="match status" value="1"/>
</dbReference>
<evidence type="ECO:0000256" key="5">
    <source>
        <dbReference type="ARBA" id="ARBA00022679"/>
    </source>
</evidence>
<dbReference type="PROSITE" id="PS51679">
    <property type="entry name" value="SAM_MT_C5"/>
    <property type="match status" value="1"/>
</dbReference>
<dbReference type="GO" id="GO:0008270">
    <property type="term" value="F:zinc ion binding"/>
    <property type="evidence" value="ECO:0007669"/>
    <property type="project" value="UniProtKB-KW"/>
</dbReference>
<evidence type="ECO:0000256" key="2">
    <source>
        <dbReference type="ARBA" id="ARBA00011975"/>
    </source>
</evidence>
<comment type="similarity">
    <text evidence="12">Belongs to the class I-like SAM-binding methyltransferase superfamily. C5-methyltransferase family.</text>
</comment>
<feature type="domain" description="PHD-type" evidence="14">
    <location>
        <begin position="391"/>
        <end position="445"/>
    </location>
</feature>
<name>A0ABD3WK01_SINWO</name>
<dbReference type="GO" id="GO:0010468">
    <property type="term" value="P:regulation of gene expression"/>
    <property type="evidence" value="ECO:0007669"/>
    <property type="project" value="UniProtKB-ARBA"/>
</dbReference>
<evidence type="ECO:0000256" key="3">
    <source>
        <dbReference type="ARBA" id="ARBA00022491"/>
    </source>
</evidence>
<dbReference type="GO" id="GO:0005634">
    <property type="term" value="C:nucleus"/>
    <property type="evidence" value="ECO:0007669"/>
    <property type="project" value="UniProtKB-SubCell"/>
</dbReference>
<evidence type="ECO:0000256" key="10">
    <source>
        <dbReference type="ARBA" id="ARBA00023242"/>
    </source>
</evidence>
<dbReference type="AlphaFoldDB" id="A0ABD3WK01"/>
<dbReference type="PROSITE" id="PS00094">
    <property type="entry name" value="C5_MTASE_1"/>
    <property type="match status" value="1"/>
</dbReference>
<dbReference type="CDD" id="cd05835">
    <property type="entry name" value="PWWP_DNMT3"/>
    <property type="match status" value="1"/>
</dbReference>
<keyword evidence="4 12" id="KW-0489">Methyltransferase</keyword>
<keyword evidence="9" id="KW-0862">Zinc</keyword>
<dbReference type="InterPro" id="IPR040552">
    <property type="entry name" value="DNMT3_ADD_GATA1-like"/>
</dbReference>
<dbReference type="InterPro" id="IPR050390">
    <property type="entry name" value="C5-Methyltransferase"/>
</dbReference>
<evidence type="ECO:0000256" key="9">
    <source>
        <dbReference type="ARBA" id="ARBA00022833"/>
    </source>
</evidence>
<evidence type="ECO:0000256" key="7">
    <source>
        <dbReference type="ARBA" id="ARBA00022723"/>
    </source>
</evidence>
<evidence type="ECO:0000256" key="11">
    <source>
        <dbReference type="PROSITE-ProRule" id="PRU00146"/>
    </source>
</evidence>
<evidence type="ECO:0000259" key="15">
    <source>
        <dbReference type="PROSITE" id="PS50812"/>
    </source>
</evidence>
<dbReference type="Proteomes" id="UP001634394">
    <property type="component" value="Unassembled WGS sequence"/>
</dbReference>
<dbReference type="PROSITE" id="PS51533">
    <property type="entry name" value="ADD"/>
    <property type="match status" value="1"/>
</dbReference>
<dbReference type="SUPFAM" id="SSF57903">
    <property type="entry name" value="FYVE/PHD zinc finger"/>
    <property type="match status" value="1"/>
</dbReference>
<dbReference type="CDD" id="cd11725">
    <property type="entry name" value="ADDz_Dnmt3"/>
    <property type="match status" value="1"/>
</dbReference>
<evidence type="ECO:0000256" key="13">
    <source>
        <dbReference type="SAM" id="MobiDB-lite"/>
    </source>
</evidence>
<dbReference type="InterPro" id="IPR000313">
    <property type="entry name" value="PWWP_dom"/>
</dbReference>
<keyword evidence="6 12" id="KW-0949">S-adenosyl-L-methionine</keyword>
<organism evidence="17 18">
    <name type="scientific">Sinanodonta woodiana</name>
    <name type="common">Chinese pond mussel</name>
    <name type="synonym">Anodonta woodiana</name>
    <dbReference type="NCBI Taxonomy" id="1069815"/>
    <lineage>
        <taxon>Eukaryota</taxon>
        <taxon>Metazoa</taxon>
        <taxon>Spiralia</taxon>
        <taxon>Lophotrochozoa</taxon>
        <taxon>Mollusca</taxon>
        <taxon>Bivalvia</taxon>
        <taxon>Autobranchia</taxon>
        <taxon>Heteroconchia</taxon>
        <taxon>Palaeoheterodonta</taxon>
        <taxon>Unionida</taxon>
        <taxon>Unionoidea</taxon>
        <taxon>Unionidae</taxon>
        <taxon>Unioninae</taxon>
        <taxon>Sinanodonta</taxon>
    </lineage>
</organism>
<protein>
    <recommendedName>
        <fullName evidence="2">DNA (cytosine-5-)-methyltransferase</fullName>
        <ecNumber evidence="2">2.1.1.37</ecNumber>
    </recommendedName>
</protein>
<evidence type="ECO:0000256" key="6">
    <source>
        <dbReference type="ARBA" id="ARBA00022691"/>
    </source>
</evidence>
<dbReference type="PANTHER" id="PTHR23068:SF25">
    <property type="entry name" value="DNA (CYTOSINE-5)-METHYLTRANSFERASE DRM2"/>
    <property type="match status" value="1"/>
</dbReference>